<dbReference type="RefSeq" id="WP_260170872.1">
    <property type="nucleotide sequence ID" value="NZ_JACHCA010000007.1"/>
</dbReference>
<evidence type="ECO:0000313" key="3">
    <source>
        <dbReference type="Proteomes" id="UP000548326"/>
    </source>
</evidence>
<comment type="caution">
    <text evidence="2">The sequence shown here is derived from an EMBL/GenBank/DDBJ whole genome shotgun (WGS) entry which is preliminary data.</text>
</comment>
<name>A0A841JM34_9SPHI</name>
<feature type="domain" description="Bacterial transglutaminase-like N-terminal" evidence="1">
    <location>
        <begin position="1"/>
        <end position="98"/>
    </location>
</feature>
<evidence type="ECO:0000313" key="2">
    <source>
        <dbReference type="EMBL" id="MBB6128971.1"/>
    </source>
</evidence>
<accession>A0A841JM34</accession>
<gene>
    <name evidence="2" type="ORF">HDF22_003094</name>
</gene>
<dbReference type="Gene3D" id="2.60.40.2250">
    <property type="match status" value="1"/>
</dbReference>
<dbReference type="Pfam" id="PF21295">
    <property type="entry name" value="Bact_transglu_N_2"/>
    <property type="match status" value="1"/>
</dbReference>
<dbReference type="InterPro" id="IPR048930">
    <property type="entry name" value="Bact_transglu_N_2"/>
</dbReference>
<organism evidence="2 3">
    <name type="scientific">Mucilaginibacter lappiensis</name>
    <dbReference type="NCBI Taxonomy" id="354630"/>
    <lineage>
        <taxon>Bacteria</taxon>
        <taxon>Pseudomonadati</taxon>
        <taxon>Bacteroidota</taxon>
        <taxon>Sphingobacteriia</taxon>
        <taxon>Sphingobacteriales</taxon>
        <taxon>Sphingobacteriaceae</taxon>
        <taxon>Mucilaginibacter</taxon>
    </lineage>
</organism>
<sequence length="121" mass="13671">MKFNVFTQMQYEARSEGTLVLNIHALRTPNQLVLSEELTIDPYLKAEELIAIQGESRLMRVELTEPCSLKITYRALVDNCYELHDFSHLPEALVSQLPATVLHLFEPEPLLPVGQVIPLGA</sequence>
<proteinExistence type="predicted"/>
<evidence type="ECO:0000259" key="1">
    <source>
        <dbReference type="Pfam" id="PF21295"/>
    </source>
</evidence>
<dbReference type="Proteomes" id="UP000548326">
    <property type="component" value="Unassembled WGS sequence"/>
</dbReference>
<dbReference type="EMBL" id="JACHCA010000007">
    <property type="protein sequence ID" value="MBB6128971.1"/>
    <property type="molecule type" value="Genomic_DNA"/>
</dbReference>
<dbReference type="AlphaFoldDB" id="A0A841JM34"/>
<protein>
    <recommendedName>
        <fullName evidence="1">Bacterial transglutaminase-like N-terminal domain-containing protein</fullName>
    </recommendedName>
</protein>
<reference evidence="2 3" key="1">
    <citation type="submission" date="2020-08" db="EMBL/GenBank/DDBJ databases">
        <title>Genomic Encyclopedia of Type Strains, Phase IV (KMG-V): Genome sequencing to study the core and pangenomes of soil and plant-associated prokaryotes.</title>
        <authorList>
            <person name="Whitman W."/>
        </authorList>
    </citation>
    <scope>NUCLEOTIDE SEQUENCE [LARGE SCALE GENOMIC DNA]</scope>
    <source>
        <strain evidence="2 3">MP601</strain>
    </source>
</reference>